<dbReference type="GO" id="GO:0016620">
    <property type="term" value="F:oxidoreductase activity, acting on the aldehyde or oxo group of donors, NAD or NADP as acceptor"/>
    <property type="evidence" value="ECO:0007669"/>
    <property type="project" value="InterPro"/>
</dbReference>
<feature type="domain" description="Aldehyde dehydrogenase" evidence="2">
    <location>
        <begin position="20"/>
        <end position="407"/>
    </location>
</feature>
<dbReference type="AlphaFoldDB" id="A0A9X8T0W3"/>
<dbReference type="InterPro" id="IPR016162">
    <property type="entry name" value="Ald_DH_N"/>
</dbReference>
<keyword evidence="1 3" id="KW-0560">Oxidoreductase</keyword>
<dbReference type="Gene3D" id="3.40.309.10">
    <property type="entry name" value="Aldehyde Dehydrogenase, Chain A, domain 2"/>
    <property type="match status" value="1"/>
</dbReference>
<name>A0A9X8T0W3_STREQ</name>
<protein>
    <submittedName>
        <fullName evidence="3">Aldehyde-alcohol dehydrogenase</fullName>
        <ecNumber evidence="3">1.2.1.76</ecNumber>
    </submittedName>
</protein>
<dbReference type="Gene3D" id="3.40.605.10">
    <property type="entry name" value="Aldehyde Dehydrogenase, Chain A, domain 1"/>
    <property type="match status" value="1"/>
</dbReference>
<evidence type="ECO:0000256" key="1">
    <source>
        <dbReference type="ARBA" id="ARBA00023002"/>
    </source>
</evidence>
<dbReference type="EC" id="1.2.1.76" evidence="3"/>
<dbReference type="InterPro" id="IPR015590">
    <property type="entry name" value="Aldehyde_DH_dom"/>
</dbReference>
<evidence type="ECO:0000259" key="2">
    <source>
        <dbReference type="Pfam" id="PF00171"/>
    </source>
</evidence>
<dbReference type="RefSeq" id="WP_022555192.1">
    <property type="nucleotide sequence ID" value="NZ_CBCRYK010000015.1"/>
</dbReference>
<organism evidence="3 4">
    <name type="scientific">Streptococcus dysgalactiae subsp. equisimilis</name>
    <name type="common">Streptococcus equisimilis</name>
    <dbReference type="NCBI Taxonomy" id="119602"/>
    <lineage>
        <taxon>Bacteria</taxon>
        <taxon>Bacillati</taxon>
        <taxon>Bacillota</taxon>
        <taxon>Bacilli</taxon>
        <taxon>Lactobacillales</taxon>
        <taxon>Streptococcaceae</taxon>
        <taxon>Streptococcus</taxon>
    </lineage>
</organism>
<dbReference type="InterPro" id="IPR050740">
    <property type="entry name" value="Aldehyde_DH_Superfamily"/>
</dbReference>
<dbReference type="Proteomes" id="UP000249571">
    <property type="component" value="Chromosome 1"/>
</dbReference>
<evidence type="ECO:0000313" key="4">
    <source>
        <dbReference type="Proteomes" id="UP000249571"/>
    </source>
</evidence>
<dbReference type="InterPro" id="IPR016161">
    <property type="entry name" value="Ald_DH/histidinol_DH"/>
</dbReference>
<dbReference type="EMBL" id="LS483361">
    <property type="protein sequence ID" value="SQF67820.1"/>
    <property type="molecule type" value="Genomic_DNA"/>
</dbReference>
<dbReference type="SUPFAM" id="SSF53720">
    <property type="entry name" value="ALDH-like"/>
    <property type="match status" value="1"/>
</dbReference>
<dbReference type="PANTHER" id="PTHR43353">
    <property type="entry name" value="SUCCINATE-SEMIALDEHYDE DEHYDROGENASE, MITOCHONDRIAL"/>
    <property type="match status" value="1"/>
</dbReference>
<dbReference type="PANTHER" id="PTHR43353:SF5">
    <property type="entry name" value="SUCCINATE-SEMIALDEHYDE DEHYDROGENASE, MITOCHONDRIAL"/>
    <property type="match status" value="1"/>
</dbReference>
<dbReference type="InterPro" id="IPR016163">
    <property type="entry name" value="Ald_DH_C"/>
</dbReference>
<gene>
    <name evidence="3" type="primary">sucD</name>
    <name evidence="3" type="ORF">NCTC6179_02028</name>
</gene>
<evidence type="ECO:0000313" key="3">
    <source>
        <dbReference type="EMBL" id="SQF67820.1"/>
    </source>
</evidence>
<proteinExistence type="predicted"/>
<reference evidence="3 4" key="1">
    <citation type="submission" date="2018-06" db="EMBL/GenBank/DDBJ databases">
        <authorList>
            <consortium name="Pathogen Informatics"/>
            <person name="Doyle S."/>
        </authorList>
    </citation>
    <scope>NUCLEOTIDE SEQUENCE [LARGE SCALE GENOMIC DNA]</scope>
    <source>
        <strain evidence="3 4">NCTC6179</strain>
    </source>
</reference>
<dbReference type="Pfam" id="PF00171">
    <property type="entry name" value="Aldedh"/>
    <property type="match status" value="1"/>
</dbReference>
<sequence length="451" mass="49708">MRYIDKDLDSIQEIRNLLLNAQLSFVQLQKLTPKEFDNYCESFIHKVREGALEAITHFVVGSGYGSVEDECAYCNQFLNRFAQTHQKENFLGMVKGDEDDKVMTIGVSLGVVAVLLPSHPTYSLLVNLLLLALKSGNAMIFVANVQSKKASLEALKQLIHVVEEEGYPQGALTIAETVSDASISELLASDKAALILNIGCPQFISDRFCSNIPTLYGGEASGPVFIERTANVDKAIQNVIVSRSFNHGILPGSEQFLVTEHCIADKIKASMTNHGAYLLNQQETQQLIAFIKVSSKNLTTNYVGQSALWLAKMSGIEVPEKTKVLVSVQDYMSEEDFFNQQLLCPIIVVYCEPDWTLACGKCMSILAELRMGHTLTIHSRNWRVIKEFAMQKAVGRIVVNAPTVTAATGISTAFDPSLVLGGLTTKRGYGSENITPKHLTYIRQVGFSVEE</sequence>
<accession>A0A9X8T0W3</accession>